<comment type="caution">
    <text evidence="3">The sequence shown here is derived from an EMBL/GenBank/DDBJ whole genome shotgun (WGS) entry which is preliminary data.</text>
</comment>
<feature type="domain" description="Reverse transcriptase" evidence="2">
    <location>
        <begin position="1"/>
        <end position="135"/>
    </location>
</feature>
<sequence length="576" mass="64208">MECVSSTSFSVAVNGSIYGHFKGQRGLRQGDPLSPYLFVLCLEYFSRDMSSLKEDANFKFHPNCASIQLSHLAFADDIMLLSRGDISSVSTMFAKLQHFCRVSGLSISSDKSAIYSAGIRPHELSHIQQLTGFNLGDFPFRYLGKLELIRAVIQGIVNLWMGIFPLPQSVLDRINVSCRNFLWGKADIGKHKPLIAWSVVCSPKKEGGLGLFNLKDWNLALLFCILWDFHCKKDSLWVRWVHHYYFRGSDVWNYNSSSSDSVLIKKIIQIRDFIISKELSTEDAKKRIQSWSTNEQLLVDKVYEYIRGVKPTVSWCSVIWNPAIPPKMSFILWLAKRNRLLTLDKVAFLNKGSLCPLCSNEPESNAHLFFSCRKSLQVWTHIRDLAPFRRRFTSLQRITDSLIRGRSTSGFQSTFQFPNPLLPNPPNPETFPNWVLKYATASPRSSRSQKPTMPKSSRFLVVAIAVAALCVILPVAAAADLEDPGVLRLPSDSLCGKTTPSSCPAKCFRADPVCGADGVTYWCGCAEAACAGVEVAKLGFCEVGNGGSAPIPGQALLLVHIVWLIVLGFSVLFGLF</sequence>
<dbReference type="AlphaFoldDB" id="A0A445H824"/>
<dbReference type="PROSITE" id="PS50878">
    <property type="entry name" value="RT_POL"/>
    <property type="match status" value="1"/>
</dbReference>
<dbReference type="Pfam" id="PF00078">
    <property type="entry name" value="RVT_1"/>
    <property type="match status" value="1"/>
</dbReference>
<dbReference type="EMBL" id="QZWG01000014">
    <property type="protein sequence ID" value="RZB69736.1"/>
    <property type="molecule type" value="Genomic_DNA"/>
</dbReference>
<keyword evidence="1" id="KW-0472">Membrane</keyword>
<dbReference type="Pfam" id="PF13966">
    <property type="entry name" value="zf-RVT"/>
    <property type="match status" value="1"/>
</dbReference>
<keyword evidence="4" id="KW-1185">Reference proteome</keyword>
<proteinExistence type="predicted"/>
<feature type="transmembrane region" description="Helical" evidence="1">
    <location>
        <begin position="555"/>
        <end position="575"/>
    </location>
</feature>
<gene>
    <name evidence="3" type="ORF">D0Y65_039181</name>
</gene>
<dbReference type="PANTHER" id="PTHR33116">
    <property type="entry name" value="REVERSE TRANSCRIPTASE ZINC-BINDING DOMAIN-CONTAINING PROTEIN-RELATED-RELATED"/>
    <property type="match status" value="1"/>
</dbReference>
<reference evidence="3 4" key="1">
    <citation type="submission" date="2018-09" db="EMBL/GenBank/DDBJ databases">
        <title>A high-quality reference genome of wild soybean provides a powerful tool to mine soybean genomes.</title>
        <authorList>
            <person name="Xie M."/>
            <person name="Chung C.Y.L."/>
            <person name="Li M.-W."/>
            <person name="Wong F.-L."/>
            <person name="Chan T.-F."/>
            <person name="Lam H.-M."/>
        </authorList>
    </citation>
    <scope>NUCLEOTIDE SEQUENCE [LARGE SCALE GENOMIC DNA]</scope>
    <source>
        <strain evidence="4">cv. W05</strain>
        <tissue evidence="3">Hypocotyl of etiolated seedlings</tissue>
    </source>
</reference>
<feature type="transmembrane region" description="Helical" evidence="1">
    <location>
        <begin position="459"/>
        <end position="479"/>
    </location>
</feature>
<dbReference type="Proteomes" id="UP000289340">
    <property type="component" value="Chromosome 14"/>
</dbReference>
<keyword evidence="1" id="KW-1133">Transmembrane helix</keyword>
<organism evidence="3 4">
    <name type="scientific">Glycine soja</name>
    <name type="common">Wild soybean</name>
    <dbReference type="NCBI Taxonomy" id="3848"/>
    <lineage>
        <taxon>Eukaryota</taxon>
        <taxon>Viridiplantae</taxon>
        <taxon>Streptophyta</taxon>
        <taxon>Embryophyta</taxon>
        <taxon>Tracheophyta</taxon>
        <taxon>Spermatophyta</taxon>
        <taxon>Magnoliopsida</taxon>
        <taxon>eudicotyledons</taxon>
        <taxon>Gunneridae</taxon>
        <taxon>Pentapetalae</taxon>
        <taxon>rosids</taxon>
        <taxon>fabids</taxon>
        <taxon>Fabales</taxon>
        <taxon>Fabaceae</taxon>
        <taxon>Papilionoideae</taxon>
        <taxon>50 kb inversion clade</taxon>
        <taxon>NPAAA clade</taxon>
        <taxon>indigoferoid/millettioid clade</taxon>
        <taxon>Phaseoleae</taxon>
        <taxon>Glycine</taxon>
        <taxon>Glycine subgen. Soja</taxon>
    </lineage>
</organism>
<evidence type="ECO:0000259" key="2">
    <source>
        <dbReference type="PROSITE" id="PS50878"/>
    </source>
</evidence>
<keyword evidence="1" id="KW-0812">Transmembrane</keyword>
<dbReference type="InterPro" id="IPR000477">
    <property type="entry name" value="RT_dom"/>
</dbReference>
<evidence type="ECO:0000313" key="3">
    <source>
        <dbReference type="EMBL" id="RZB69736.1"/>
    </source>
</evidence>
<accession>A0A445H824</accession>
<evidence type="ECO:0000313" key="4">
    <source>
        <dbReference type="Proteomes" id="UP000289340"/>
    </source>
</evidence>
<dbReference type="PANTHER" id="PTHR33116:SF80">
    <property type="entry name" value="REVERSE TRANSCRIPTASE ZINC-BINDING DOMAIN-CONTAINING PROTEIN"/>
    <property type="match status" value="1"/>
</dbReference>
<name>A0A445H824_GLYSO</name>
<dbReference type="Gene3D" id="3.30.60.30">
    <property type="match status" value="1"/>
</dbReference>
<dbReference type="InterPro" id="IPR026960">
    <property type="entry name" value="RVT-Znf"/>
</dbReference>
<evidence type="ECO:0000256" key="1">
    <source>
        <dbReference type="SAM" id="Phobius"/>
    </source>
</evidence>
<protein>
    <submittedName>
        <fullName evidence="3">Putative ribonuclease H protein</fullName>
    </submittedName>
</protein>